<accession>A0A1V9Y2L3</accession>
<dbReference type="InParanoid" id="A0A1V9Y2L3"/>
<evidence type="ECO:0000313" key="2">
    <source>
        <dbReference type="Proteomes" id="UP000192247"/>
    </source>
</evidence>
<protein>
    <submittedName>
        <fullName evidence="1">Uncharacterized protein</fullName>
    </submittedName>
</protein>
<proteinExistence type="predicted"/>
<dbReference type="EMBL" id="MNPL01000519">
    <property type="protein sequence ID" value="OQR79950.1"/>
    <property type="molecule type" value="Genomic_DNA"/>
</dbReference>
<keyword evidence="2" id="KW-1185">Reference proteome</keyword>
<gene>
    <name evidence="1" type="ORF">BIW11_02476</name>
</gene>
<reference evidence="1 2" key="1">
    <citation type="journal article" date="2017" name="Gigascience">
        <title>Draft genome of the honey bee ectoparasitic mite, Tropilaelaps mercedesae, is shaped by the parasitic life history.</title>
        <authorList>
            <person name="Dong X."/>
            <person name="Armstrong S.D."/>
            <person name="Xia D."/>
            <person name="Makepeace B.L."/>
            <person name="Darby A.C."/>
            <person name="Kadowaki T."/>
        </authorList>
    </citation>
    <scope>NUCLEOTIDE SEQUENCE [LARGE SCALE GENOMIC DNA]</scope>
    <source>
        <strain evidence="1">Wuxi-XJTLU</strain>
    </source>
</reference>
<organism evidence="1 2">
    <name type="scientific">Tropilaelaps mercedesae</name>
    <dbReference type="NCBI Taxonomy" id="418985"/>
    <lineage>
        <taxon>Eukaryota</taxon>
        <taxon>Metazoa</taxon>
        <taxon>Ecdysozoa</taxon>
        <taxon>Arthropoda</taxon>
        <taxon>Chelicerata</taxon>
        <taxon>Arachnida</taxon>
        <taxon>Acari</taxon>
        <taxon>Parasitiformes</taxon>
        <taxon>Mesostigmata</taxon>
        <taxon>Gamasina</taxon>
        <taxon>Dermanyssoidea</taxon>
        <taxon>Laelapidae</taxon>
        <taxon>Tropilaelaps</taxon>
    </lineage>
</organism>
<dbReference type="Proteomes" id="UP000192247">
    <property type="component" value="Unassembled WGS sequence"/>
</dbReference>
<comment type="caution">
    <text evidence="1">The sequence shown here is derived from an EMBL/GenBank/DDBJ whole genome shotgun (WGS) entry which is preliminary data.</text>
</comment>
<name>A0A1V9Y2L3_9ACAR</name>
<dbReference type="AlphaFoldDB" id="A0A1V9Y2L3"/>
<dbReference type="OrthoDB" id="414175at2759"/>
<evidence type="ECO:0000313" key="1">
    <source>
        <dbReference type="EMBL" id="OQR79950.1"/>
    </source>
</evidence>
<sequence>MFTILQKVKVESTAPKLLWMMQGNCQKSGQFHYINLFGVVGRGQHLQRETALVSRLNATPSKGHRRYRPREKKPASFVQKIADGHEQHQAITGSSLYVIRHSTSALDPN</sequence>